<comment type="caution">
    <text evidence="2">The sequence shown here is derived from an EMBL/GenBank/DDBJ whole genome shotgun (WGS) entry which is preliminary data.</text>
</comment>
<keyword evidence="3" id="KW-1185">Reference proteome</keyword>
<dbReference type="InterPro" id="IPR001590">
    <property type="entry name" value="Peptidase_M12B"/>
</dbReference>
<dbReference type="RefSeq" id="WP_345076737.1">
    <property type="nucleotide sequence ID" value="NZ_BAABFA010000001.1"/>
</dbReference>
<reference evidence="3" key="1">
    <citation type="journal article" date="2019" name="Int. J. Syst. Evol. Microbiol.">
        <title>The Global Catalogue of Microorganisms (GCM) 10K type strain sequencing project: providing services to taxonomists for standard genome sequencing and annotation.</title>
        <authorList>
            <consortium name="The Broad Institute Genomics Platform"/>
            <consortium name="The Broad Institute Genome Sequencing Center for Infectious Disease"/>
            <person name="Wu L."/>
            <person name="Ma J."/>
        </authorList>
    </citation>
    <scope>NUCLEOTIDE SEQUENCE [LARGE SCALE GENOMIC DNA]</scope>
    <source>
        <strain evidence="3">JCM 32105</strain>
    </source>
</reference>
<dbReference type="InterPro" id="IPR024079">
    <property type="entry name" value="MetalloPept_cat_dom_sf"/>
</dbReference>
<evidence type="ECO:0000313" key="2">
    <source>
        <dbReference type="EMBL" id="GAA4459487.1"/>
    </source>
</evidence>
<dbReference type="SUPFAM" id="SSF55486">
    <property type="entry name" value="Metalloproteases ('zincins'), catalytic domain"/>
    <property type="match status" value="1"/>
</dbReference>
<dbReference type="Proteomes" id="UP001500067">
    <property type="component" value="Unassembled WGS sequence"/>
</dbReference>
<feature type="domain" description="Peptidase M12B" evidence="1">
    <location>
        <begin position="219"/>
        <end position="420"/>
    </location>
</feature>
<evidence type="ECO:0000259" key="1">
    <source>
        <dbReference type="PROSITE" id="PS50215"/>
    </source>
</evidence>
<dbReference type="InterPro" id="IPR026444">
    <property type="entry name" value="Secre_tail"/>
</dbReference>
<dbReference type="PANTHER" id="PTHR11905">
    <property type="entry name" value="ADAM A DISINTEGRIN AND METALLOPROTEASE DOMAIN"/>
    <property type="match status" value="1"/>
</dbReference>
<dbReference type="Gene3D" id="3.40.390.10">
    <property type="entry name" value="Collagenase (Catalytic Domain)"/>
    <property type="match status" value="1"/>
</dbReference>
<dbReference type="PROSITE" id="PS50215">
    <property type="entry name" value="ADAM_MEPRO"/>
    <property type="match status" value="1"/>
</dbReference>
<protein>
    <recommendedName>
        <fullName evidence="1">Peptidase M12B domain-containing protein</fullName>
    </recommendedName>
</protein>
<dbReference type="EMBL" id="BAABFA010000001">
    <property type="protein sequence ID" value="GAA4459487.1"/>
    <property type="molecule type" value="Genomic_DNA"/>
</dbReference>
<organism evidence="2 3">
    <name type="scientific">Nemorincola caseinilytica</name>
    <dbReference type="NCBI Taxonomy" id="2054315"/>
    <lineage>
        <taxon>Bacteria</taxon>
        <taxon>Pseudomonadati</taxon>
        <taxon>Bacteroidota</taxon>
        <taxon>Chitinophagia</taxon>
        <taxon>Chitinophagales</taxon>
        <taxon>Chitinophagaceae</taxon>
        <taxon>Nemorincola</taxon>
    </lineage>
</organism>
<dbReference type="PANTHER" id="PTHR11905:SF159">
    <property type="entry name" value="ADAM METALLOPROTEASE"/>
    <property type="match status" value="1"/>
</dbReference>
<name>A0ABP8N150_9BACT</name>
<gene>
    <name evidence="2" type="ORF">GCM10023093_00550</name>
</gene>
<proteinExistence type="predicted"/>
<accession>A0ABP8N150</accession>
<sequence>MLGSTIVVAKDRTSVETFIMHVKESNKLVTVSDIWAADNNFDKTELLKNVAKAQPLTVDYARVARFMNEKSFAINLVIPGPDGTFYTIELAQHQVLANDFEVHTMGANGVDTRVDYTPGLYYRGVVQGVEGSLAAFSFFNNEIYGIFSIPEVGNFVVTPNTMVGKEYDHNQHYIVYNDADILFANNFSCEADKIPGNVPKRRANKTTTTLNNKVYNSCKQMKWFHVADYGMYQRKGSSVTNCTNYITSLVNNNAALYMNEGVPILSKYVQVNNASDAYATLPTTSSSTWLTKFGQTTMNVMHGCDLAMLLTTKGGSMGGVAWLDVICQPYGGAPQHAGPYGFCNIDNSTSTTTTPFPTYSWDVSATTHEMGHNLGSQHTHACAWGPTRTTAIDGCYTLEGSCANPGKPACATKGTIMSYCHLASGTSCSIIGINFTNGFGQQPGDTIRYAIAHTSPGCGELLKPNIGLQKAARTITANRECTDVTSGVTYYYANSNTLNTDNDTLVLMVRKNGNNIGNLNSTGFAVSATTLTGWGGGTAQSITFPTGTSGVGSTGNNYGARRFWTITHTGATVLPTAVEVWFPLTGSDTTDVNGSAPGATAPFNNFKLYSVKKPTISADPSGAFTGATAADIAVHTYSTTPSTTKWTRDVSGSSTLLAYFLTTTLHGGGAFYVNGSSTSDVGTLGTHNGISVYPNPTNSEWFFTLPDDMLVDANLMLYTAEGRIIHSQLLQPGTLNTVSGAKLPAGMYFYRVINGSNVSTGTLIKN</sequence>
<dbReference type="Pfam" id="PF13688">
    <property type="entry name" value="Reprolysin_5"/>
    <property type="match status" value="1"/>
</dbReference>
<dbReference type="NCBIfam" id="TIGR04183">
    <property type="entry name" value="Por_Secre_tail"/>
    <property type="match status" value="1"/>
</dbReference>
<evidence type="ECO:0000313" key="3">
    <source>
        <dbReference type="Proteomes" id="UP001500067"/>
    </source>
</evidence>